<dbReference type="RefSeq" id="WP_063796659.1">
    <property type="nucleotide sequence ID" value="NZ_CP012159.1"/>
</dbReference>
<dbReference type="Proteomes" id="UP000067626">
    <property type="component" value="Chromosome"/>
</dbReference>
<evidence type="ECO:0000256" key="2">
    <source>
        <dbReference type="ARBA" id="ARBA00022617"/>
    </source>
</evidence>
<evidence type="ECO:0000256" key="4">
    <source>
        <dbReference type="ARBA" id="ARBA00023004"/>
    </source>
</evidence>
<keyword evidence="5" id="KW-0732">Signal</keyword>
<keyword evidence="2 5" id="KW-0349">Heme</keyword>
<dbReference type="CDD" id="cd16378">
    <property type="entry name" value="CcmH_N"/>
    <property type="match status" value="1"/>
</dbReference>
<accession>A0A0K1EL63</accession>
<name>A0A0K1EL63_CHOCO</name>
<organism evidence="8 9">
    <name type="scientific">Chondromyces crocatus</name>
    <dbReference type="NCBI Taxonomy" id="52"/>
    <lineage>
        <taxon>Bacteria</taxon>
        <taxon>Pseudomonadati</taxon>
        <taxon>Myxococcota</taxon>
        <taxon>Polyangia</taxon>
        <taxon>Polyangiales</taxon>
        <taxon>Polyangiaceae</taxon>
        <taxon>Chondromyces</taxon>
    </lineage>
</organism>
<evidence type="ECO:0000313" key="8">
    <source>
        <dbReference type="EMBL" id="AKT41353.1"/>
    </source>
</evidence>
<protein>
    <recommendedName>
        <fullName evidence="5">Cytochrome c-type biogenesis protein</fullName>
    </recommendedName>
</protein>
<comment type="similarity">
    <text evidence="1 5">Belongs to the CcmH/CycL/Ccl2/NrfF family.</text>
</comment>
<gene>
    <name evidence="8" type="ORF">CMC5_055520</name>
</gene>
<keyword evidence="4 5" id="KW-0408">Iron</keyword>
<feature type="domain" description="CcmH/CycL/Ccl2/NrfF N-terminal" evidence="7">
    <location>
        <begin position="55"/>
        <end position="154"/>
    </location>
</feature>
<dbReference type="KEGG" id="ccro:CMC5_055520"/>
<evidence type="ECO:0000313" key="9">
    <source>
        <dbReference type="Proteomes" id="UP000067626"/>
    </source>
</evidence>
<dbReference type="InterPro" id="IPR038297">
    <property type="entry name" value="CcmH/CycL/NrfF/Ccl2_sf"/>
</dbReference>
<dbReference type="InterPro" id="IPR005616">
    <property type="entry name" value="CcmH/CycL/Ccl2/NrfF_N"/>
</dbReference>
<feature type="transmembrane region" description="Helical" evidence="5">
    <location>
        <begin position="123"/>
        <end position="143"/>
    </location>
</feature>
<keyword evidence="5" id="KW-0472">Membrane</keyword>
<evidence type="ECO:0000259" key="7">
    <source>
        <dbReference type="Pfam" id="PF03918"/>
    </source>
</evidence>
<dbReference type="AlphaFoldDB" id="A0A0K1EL63"/>
<keyword evidence="5" id="KW-1133">Transmembrane helix</keyword>
<evidence type="ECO:0000256" key="5">
    <source>
        <dbReference type="RuleBase" id="RU364112"/>
    </source>
</evidence>
<feature type="compositionally biased region" description="Basic and acidic residues" evidence="6">
    <location>
        <begin position="154"/>
        <end position="164"/>
    </location>
</feature>
<evidence type="ECO:0000256" key="3">
    <source>
        <dbReference type="ARBA" id="ARBA00022723"/>
    </source>
</evidence>
<feature type="compositionally biased region" description="Basic and acidic residues" evidence="6">
    <location>
        <begin position="170"/>
        <end position="181"/>
    </location>
</feature>
<keyword evidence="3 5" id="KW-0479">Metal-binding</keyword>
<dbReference type="Pfam" id="PF03918">
    <property type="entry name" value="CcmH"/>
    <property type="match status" value="1"/>
</dbReference>
<proteinExistence type="inferred from homology"/>
<dbReference type="PROSITE" id="PS51257">
    <property type="entry name" value="PROKAR_LIPOPROTEIN"/>
    <property type="match status" value="1"/>
</dbReference>
<feature type="region of interest" description="Disordered" evidence="6">
    <location>
        <begin position="154"/>
        <end position="181"/>
    </location>
</feature>
<dbReference type="GO" id="GO:0046872">
    <property type="term" value="F:metal ion binding"/>
    <property type="evidence" value="ECO:0007669"/>
    <property type="project" value="UniProtKB-KW"/>
</dbReference>
<sequence length="181" mass="19611">MSGPLQRASATSSRTARSASALALVMVISCQTLIACQPKLPSGSGEPSSLIPGAAAVESRLLAPCCWVQTLDVHESELATALRGEIRDRLRRGEPARSIEDDFEARFGARVRALPREGAPQNVIPLLLGIGMVLSAIGLAWVVRRWLQASARPLQEDTPRGSERDDYDERLDQELARLDDA</sequence>
<dbReference type="Gene3D" id="1.10.8.640">
    <property type="entry name" value="Cytochrome C biogenesis protein"/>
    <property type="match status" value="1"/>
</dbReference>
<keyword evidence="9" id="KW-1185">Reference proteome</keyword>
<keyword evidence="5" id="KW-0812">Transmembrane</keyword>
<evidence type="ECO:0000256" key="1">
    <source>
        <dbReference type="ARBA" id="ARBA00010342"/>
    </source>
</evidence>
<dbReference type="EMBL" id="CP012159">
    <property type="protein sequence ID" value="AKT41353.1"/>
    <property type="molecule type" value="Genomic_DNA"/>
</dbReference>
<evidence type="ECO:0000256" key="6">
    <source>
        <dbReference type="SAM" id="MobiDB-lite"/>
    </source>
</evidence>
<dbReference type="STRING" id="52.CMC5_055520"/>
<reference evidence="8 9" key="1">
    <citation type="submission" date="2015-07" db="EMBL/GenBank/DDBJ databases">
        <title>Genome analysis of myxobacterium Chondromyces crocatus Cm c5 reveals a high potential for natural compound synthesis and the genetic basis for the loss of fruiting body formation.</title>
        <authorList>
            <person name="Zaburannyi N."/>
            <person name="Bunk B."/>
            <person name="Maier J."/>
            <person name="Overmann J."/>
            <person name="Mueller R."/>
        </authorList>
    </citation>
    <scope>NUCLEOTIDE SEQUENCE [LARGE SCALE GENOMIC DNA]</scope>
    <source>
        <strain evidence="8 9">Cm c5</strain>
    </source>
</reference>
<comment type="function">
    <text evidence="5">Possible subunit of a heme lyase.</text>
</comment>